<dbReference type="Proteomes" id="UP000032366">
    <property type="component" value="Unassembled WGS sequence"/>
</dbReference>
<evidence type="ECO:0000256" key="5">
    <source>
        <dbReference type="SAM" id="Phobius"/>
    </source>
</evidence>
<gene>
    <name evidence="7" type="ORF">NCTC13832_00617</name>
    <name evidence="6" type="ORF">TP70_06635</name>
</gene>
<name>A0A0D6XPN8_9STAP</name>
<feature type="transmembrane region" description="Helical" evidence="5">
    <location>
        <begin position="37"/>
        <end position="57"/>
    </location>
</feature>
<dbReference type="EMBL" id="UHDT01000001">
    <property type="protein sequence ID" value="SUM56954.1"/>
    <property type="molecule type" value="Genomic_DNA"/>
</dbReference>
<keyword evidence="1" id="KW-1003">Cell membrane</keyword>
<dbReference type="InterPro" id="IPR010899">
    <property type="entry name" value="UPF0344"/>
</dbReference>
<evidence type="ECO:0000256" key="2">
    <source>
        <dbReference type="ARBA" id="ARBA00022692"/>
    </source>
</evidence>
<evidence type="ECO:0000313" key="6">
    <source>
        <dbReference type="EMBL" id="KIX90592.1"/>
    </source>
</evidence>
<dbReference type="AlphaFoldDB" id="A0A0D6XPN8"/>
<dbReference type="STRING" id="569857.TP70_06635"/>
<reference evidence="7 9" key="2">
    <citation type="submission" date="2018-06" db="EMBL/GenBank/DDBJ databases">
        <authorList>
            <consortium name="Pathogen Informatics"/>
            <person name="Doyle S."/>
        </authorList>
    </citation>
    <scope>NUCLEOTIDE SEQUENCE [LARGE SCALE GENOMIC DNA]</scope>
    <source>
        <strain evidence="7 9">NCTC13832</strain>
    </source>
</reference>
<reference evidence="6 8" key="1">
    <citation type="submission" date="2015-01" db="EMBL/GenBank/DDBJ databases">
        <authorList>
            <person name="Guo J."/>
        </authorList>
    </citation>
    <scope>NUCLEOTIDE SEQUENCE [LARGE SCALE GENOMIC DNA]</scope>
    <source>
        <strain evidence="6 8">DSM 22147</strain>
    </source>
</reference>
<evidence type="ECO:0000313" key="9">
    <source>
        <dbReference type="Proteomes" id="UP000254100"/>
    </source>
</evidence>
<dbReference type="Pfam" id="PF07457">
    <property type="entry name" value="DUF1516"/>
    <property type="match status" value="1"/>
</dbReference>
<sequence length="129" mass="14547">MVLINLHIISFVMLLILFFATYENFSNKQGPTPLFKPLHMTLRLFMIFVLVTGFWLIAKAFTSADASHMLLTLKMVGGLGIIGLMEVTIARKKKQASSRKLFIWTWIIVVITAVLGTILPWGPITALFH</sequence>
<feature type="transmembrane region" description="Helical" evidence="5">
    <location>
        <begin position="6"/>
        <end position="25"/>
    </location>
</feature>
<keyword evidence="2 5" id="KW-0812">Transmembrane</keyword>
<protein>
    <submittedName>
        <fullName evidence="7">Protein of uncharacterized function (DUF1516)</fullName>
    </submittedName>
</protein>
<evidence type="ECO:0000256" key="4">
    <source>
        <dbReference type="ARBA" id="ARBA00023136"/>
    </source>
</evidence>
<evidence type="ECO:0000256" key="1">
    <source>
        <dbReference type="ARBA" id="ARBA00022475"/>
    </source>
</evidence>
<keyword evidence="8" id="KW-1185">Reference proteome</keyword>
<feature type="transmembrane region" description="Helical" evidence="5">
    <location>
        <begin position="69"/>
        <end position="89"/>
    </location>
</feature>
<keyword evidence="4 5" id="KW-0472">Membrane</keyword>
<dbReference type="OrthoDB" id="2365314at2"/>
<dbReference type="EMBL" id="JXWY01000039">
    <property type="protein sequence ID" value="KIX90592.1"/>
    <property type="molecule type" value="Genomic_DNA"/>
</dbReference>
<organism evidence="7 9">
    <name type="scientific">Staphylococcus microti</name>
    <dbReference type="NCBI Taxonomy" id="569857"/>
    <lineage>
        <taxon>Bacteria</taxon>
        <taxon>Bacillati</taxon>
        <taxon>Bacillota</taxon>
        <taxon>Bacilli</taxon>
        <taxon>Bacillales</taxon>
        <taxon>Staphylococcaceae</taxon>
        <taxon>Staphylococcus</taxon>
    </lineage>
</organism>
<keyword evidence="3 5" id="KW-1133">Transmembrane helix</keyword>
<dbReference type="RefSeq" id="WP_044360500.1">
    <property type="nucleotide sequence ID" value="NZ_JXWY01000039.1"/>
</dbReference>
<evidence type="ECO:0000256" key="3">
    <source>
        <dbReference type="ARBA" id="ARBA00022989"/>
    </source>
</evidence>
<feature type="transmembrane region" description="Helical" evidence="5">
    <location>
        <begin position="101"/>
        <end position="122"/>
    </location>
</feature>
<dbReference type="Proteomes" id="UP000254100">
    <property type="component" value="Unassembled WGS sequence"/>
</dbReference>
<evidence type="ECO:0000313" key="8">
    <source>
        <dbReference type="Proteomes" id="UP000032366"/>
    </source>
</evidence>
<accession>A0A0D6XPN8</accession>
<evidence type="ECO:0000313" key="7">
    <source>
        <dbReference type="EMBL" id="SUM56954.1"/>
    </source>
</evidence>
<proteinExistence type="predicted"/>